<dbReference type="EMBL" id="MSYM01000011">
    <property type="protein sequence ID" value="OLP06860.1"/>
    <property type="molecule type" value="Genomic_DNA"/>
</dbReference>
<protein>
    <submittedName>
        <fullName evidence="1">Transposase</fullName>
    </submittedName>
</protein>
<proteinExistence type="predicted"/>
<gene>
    <name evidence="1" type="ORF">BLL52_1606</name>
</gene>
<evidence type="ECO:0000313" key="1">
    <source>
        <dbReference type="EMBL" id="OLP06860.1"/>
    </source>
</evidence>
<dbReference type="Proteomes" id="UP000185911">
    <property type="component" value="Unassembled WGS sequence"/>
</dbReference>
<sequence>MAEAPAHLCDHVFPRLPVRQWVLSVPKGLRYYLQRDRGALNAALRIFLDWLAIGVTWQRHPQPATACCRLGPTKVWAVV</sequence>
<organism evidence="1 2">
    <name type="scientific">Rhodoferax antarcticus ANT.BR</name>
    <dbReference type="NCBI Taxonomy" id="1111071"/>
    <lineage>
        <taxon>Bacteria</taxon>
        <taxon>Pseudomonadati</taxon>
        <taxon>Pseudomonadota</taxon>
        <taxon>Betaproteobacteria</taxon>
        <taxon>Burkholderiales</taxon>
        <taxon>Comamonadaceae</taxon>
        <taxon>Rhodoferax</taxon>
    </lineage>
</organism>
<name>A0A1Q8YG51_9BURK</name>
<reference evidence="1 2" key="1">
    <citation type="submission" date="2017-01" db="EMBL/GenBank/DDBJ databases">
        <title>Genome sequence of Rhodoferax antarcticus ANT.BR, a psychrophilic purple nonsulfur bacterium from an Antarctic microbial mat.</title>
        <authorList>
            <person name="Baker J."/>
            <person name="Riester C."/>
            <person name="Skinner B."/>
            <person name="Newell A."/>
            <person name="Swingley W."/>
            <person name="Madigan M."/>
            <person name="Jung D."/>
            <person name="Asao M."/>
            <person name="Chen M."/>
            <person name="Loughlin P."/>
            <person name="Pan H."/>
            <person name="Lin S."/>
            <person name="Li N."/>
            <person name="Shaw J."/>
            <person name="Prado M."/>
            <person name="Sherman C."/>
            <person name="Li X."/>
            <person name="Tang J."/>
            <person name="Blankenship R."/>
            <person name="Zhao T."/>
            <person name="Touchman J."/>
            <person name="Sattley M."/>
        </authorList>
    </citation>
    <scope>NUCLEOTIDE SEQUENCE [LARGE SCALE GENOMIC DNA]</scope>
    <source>
        <strain evidence="1 2">ANT.BR</strain>
    </source>
</reference>
<accession>A0A1Q8YG51</accession>
<comment type="caution">
    <text evidence="1">The sequence shown here is derived from an EMBL/GenBank/DDBJ whole genome shotgun (WGS) entry which is preliminary data.</text>
</comment>
<evidence type="ECO:0000313" key="2">
    <source>
        <dbReference type="Proteomes" id="UP000185911"/>
    </source>
</evidence>
<keyword evidence="2" id="KW-1185">Reference proteome</keyword>
<dbReference type="AlphaFoldDB" id="A0A1Q8YG51"/>